<dbReference type="PANTHER" id="PTHR43539:SF68">
    <property type="entry name" value="FLAVIN-BINDING MONOOXYGENASE-LIKE PROTEIN (AFU_ORTHOLOGUE AFUA_4G09220)"/>
    <property type="match status" value="1"/>
</dbReference>
<dbReference type="InterPro" id="IPR036188">
    <property type="entry name" value="FAD/NAD-bd_sf"/>
</dbReference>
<comment type="caution">
    <text evidence="3">The sequence shown here is derived from an EMBL/GenBank/DDBJ whole genome shotgun (WGS) entry which is preliminary data.</text>
</comment>
<evidence type="ECO:0000256" key="2">
    <source>
        <dbReference type="SAM" id="MobiDB-lite"/>
    </source>
</evidence>
<sequence length="601" mass="66118">MSHAEITGIMPATAALQHWVERFGAALAAGDARGTAALFGAECYWRDLVAFTWTLCTLEGREAIGAMVARQAGLVRPAAIAVEGEAKQGVDGGIEGWMTFETATMRGRGYVRLRDGLCWTLLTAARELKGFEEREGHRRERGAPSPDERGGPSWLERRQRQAEALGRSEQPEVLIVGGGQGGLGLGARLKRLGVPTLIVDTHERPGDNWRKRYKSLCLHDPVWYDHMPYLPFPAHWPVFTPKDKLGDWLEMYATVMELDCWNRTRCTHAAFDDAAGRWTVTLDRDGEAVTLHPRQLVLATGMAGLPQLPSFPGMETFRGQQHHSSRHAGGGDYRGQRVVVIGANNSAHDICADLWEHGAKVTMVQRSSTLVVRTDTMLRRGWGALYSEEATEAGIDTDTADLLAASMPYRVQPALQRPVWDDIAQEDAPFYDRLRAAGFLLDFGEDGSGLSQKYLRRGSGYYIDVGTSELIADGHIKLAQGAVEAIVPEGVRLADGTVLPTDVIIYATGYGSMNGWAELLISKEVADRVGPCWGLGSGTTRDPGPWQGELRNMWKPTAQPNLWFHGGNLAQSRHYSRYLALQLKARFEGMATPVYEPAPEA</sequence>
<dbReference type="Gene3D" id="3.50.50.60">
    <property type="entry name" value="FAD/NAD(P)-binding domain"/>
    <property type="match status" value="1"/>
</dbReference>
<dbReference type="Pfam" id="PF13738">
    <property type="entry name" value="Pyr_redox_3"/>
    <property type="match status" value="1"/>
</dbReference>
<dbReference type="RefSeq" id="WP_187782448.1">
    <property type="nucleotide sequence ID" value="NZ_JACTVA010000001.1"/>
</dbReference>
<dbReference type="EMBL" id="JACTVA010000001">
    <property type="protein sequence ID" value="MBC9205267.1"/>
    <property type="molecule type" value="Genomic_DNA"/>
</dbReference>
<evidence type="ECO:0000256" key="1">
    <source>
        <dbReference type="ARBA" id="ARBA00023002"/>
    </source>
</evidence>
<dbReference type="InterPro" id="IPR036291">
    <property type="entry name" value="NAD(P)-bd_dom_sf"/>
</dbReference>
<proteinExistence type="predicted"/>
<gene>
    <name evidence="3" type="ORF">IBL26_00350</name>
</gene>
<name>A0ABR7RGI1_9PROT</name>
<keyword evidence="4" id="KW-1185">Reference proteome</keyword>
<reference evidence="3 4" key="1">
    <citation type="journal article" date="2013" name="Int. J. Syst. Evol. Microbiol.">
        <title>Roseomonas aerophila sp. nov., isolated from air.</title>
        <authorList>
            <person name="Kim S.J."/>
            <person name="Weon H.Y."/>
            <person name="Ahn J.H."/>
            <person name="Hong S.B."/>
            <person name="Seok S.J."/>
            <person name="Whang K.S."/>
            <person name="Kwon S.W."/>
        </authorList>
    </citation>
    <scope>NUCLEOTIDE SEQUENCE [LARGE SCALE GENOMIC DNA]</scope>
    <source>
        <strain evidence="3 4">NBRC 108923</strain>
    </source>
</reference>
<keyword evidence="1" id="KW-0560">Oxidoreductase</keyword>
<dbReference type="Gene3D" id="3.10.450.50">
    <property type="match status" value="1"/>
</dbReference>
<organism evidence="3 4">
    <name type="scientific">Teichococcus aerophilus</name>
    <dbReference type="NCBI Taxonomy" id="1224513"/>
    <lineage>
        <taxon>Bacteria</taxon>
        <taxon>Pseudomonadati</taxon>
        <taxon>Pseudomonadota</taxon>
        <taxon>Alphaproteobacteria</taxon>
        <taxon>Acetobacterales</taxon>
        <taxon>Roseomonadaceae</taxon>
        <taxon>Roseomonas</taxon>
    </lineage>
</organism>
<dbReference type="InterPro" id="IPR032710">
    <property type="entry name" value="NTF2-like_dom_sf"/>
</dbReference>
<accession>A0ABR7RGI1</accession>
<dbReference type="SUPFAM" id="SSF54427">
    <property type="entry name" value="NTF2-like"/>
    <property type="match status" value="1"/>
</dbReference>
<evidence type="ECO:0000313" key="3">
    <source>
        <dbReference type="EMBL" id="MBC9205267.1"/>
    </source>
</evidence>
<dbReference type="Proteomes" id="UP000626026">
    <property type="component" value="Unassembled WGS sequence"/>
</dbReference>
<dbReference type="PRINTS" id="PR00411">
    <property type="entry name" value="PNDRDTASEI"/>
</dbReference>
<feature type="compositionally biased region" description="Basic and acidic residues" evidence="2">
    <location>
        <begin position="133"/>
        <end position="161"/>
    </location>
</feature>
<protein>
    <submittedName>
        <fullName evidence="3">NAD(P)/FAD-dependent oxidoreductase</fullName>
    </submittedName>
</protein>
<dbReference type="SUPFAM" id="SSF51905">
    <property type="entry name" value="FAD/NAD(P)-binding domain"/>
    <property type="match status" value="1"/>
</dbReference>
<evidence type="ECO:0000313" key="4">
    <source>
        <dbReference type="Proteomes" id="UP000626026"/>
    </source>
</evidence>
<dbReference type="SUPFAM" id="SSF51735">
    <property type="entry name" value="NAD(P)-binding Rossmann-fold domains"/>
    <property type="match status" value="1"/>
</dbReference>
<dbReference type="InterPro" id="IPR050982">
    <property type="entry name" value="Auxin_biosynth/cation_transpt"/>
</dbReference>
<dbReference type="PANTHER" id="PTHR43539">
    <property type="entry name" value="FLAVIN-BINDING MONOOXYGENASE-LIKE PROTEIN (AFU_ORTHOLOGUE AFUA_4G09220)"/>
    <property type="match status" value="1"/>
</dbReference>
<feature type="region of interest" description="Disordered" evidence="2">
    <location>
        <begin position="133"/>
        <end position="167"/>
    </location>
</feature>